<dbReference type="Proteomes" id="UP000828390">
    <property type="component" value="Unassembled WGS sequence"/>
</dbReference>
<comment type="caution">
    <text evidence="2">The sequence shown here is derived from an EMBL/GenBank/DDBJ whole genome shotgun (WGS) entry which is preliminary data.</text>
</comment>
<keyword evidence="3" id="KW-1185">Reference proteome</keyword>
<feature type="compositionally biased region" description="Polar residues" evidence="1">
    <location>
        <begin position="200"/>
        <end position="216"/>
    </location>
</feature>
<evidence type="ECO:0000256" key="1">
    <source>
        <dbReference type="SAM" id="MobiDB-lite"/>
    </source>
</evidence>
<reference evidence="2" key="1">
    <citation type="journal article" date="2019" name="bioRxiv">
        <title>The Genome of the Zebra Mussel, Dreissena polymorpha: A Resource for Invasive Species Research.</title>
        <authorList>
            <person name="McCartney M.A."/>
            <person name="Auch B."/>
            <person name="Kono T."/>
            <person name="Mallez S."/>
            <person name="Zhang Y."/>
            <person name="Obille A."/>
            <person name="Becker A."/>
            <person name="Abrahante J.E."/>
            <person name="Garbe J."/>
            <person name="Badalamenti J.P."/>
            <person name="Herman A."/>
            <person name="Mangelson H."/>
            <person name="Liachko I."/>
            <person name="Sullivan S."/>
            <person name="Sone E.D."/>
            <person name="Koren S."/>
            <person name="Silverstein K.A.T."/>
            <person name="Beckman K.B."/>
            <person name="Gohl D.M."/>
        </authorList>
    </citation>
    <scope>NUCLEOTIDE SEQUENCE</scope>
    <source>
        <strain evidence="2">Duluth1</strain>
        <tissue evidence="2">Whole animal</tissue>
    </source>
</reference>
<name>A0A9D4MDC3_DREPO</name>
<sequence>MSAGFCTSFGDIINRDIRHIYSDKSPSDIRLRHQLYHEGIDPLDRIREQFRRQRTYHLPAKCYEYLKDYDIVVQKATGFQRLPKSEINKCVERLHSPKRSNVRQRDSSEVKNETERTSPSKVTRSAPAKARRIASSGKPSQDGGQPDTVKEAGKAHDMTASQVQDIVDRVYTEAVKKRRNVRTKAEVPKPAIDVRPNRNKLLSTAVQMKTGKPSSQ</sequence>
<reference evidence="2" key="2">
    <citation type="submission" date="2020-11" db="EMBL/GenBank/DDBJ databases">
        <authorList>
            <person name="McCartney M.A."/>
            <person name="Auch B."/>
            <person name="Kono T."/>
            <person name="Mallez S."/>
            <person name="Becker A."/>
            <person name="Gohl D.M."/>
            <person name="Silverstein K.A.T."/>
            <person name="Koren S."/>
            <person name="Bechman K.B."/>
            <person name="Herman A."/>
            <person name="Abrahante J.E."/>
            <person name="Garbe J."/>
        </authorList>
    </citation>
    <scope>NUCLEOTIDE SEQUENCE</scope>
    <source>
        <strain evidence="2">Duluth1</strain>
        <tissue evidence="2">Whole animal</tissue>
    </source>
</reference>
<dbReference type="AlphaFoldDB" id="A0A9D4MDC3"/>
<feature type="compositionally biased region" description="Basic and acidic residues" evidence="1">
    <location>
        <begin position="103"/>
        <end position="118"/>
    </location>
</feature>
<evidence type="ECO:0000313" key="3">
    <source>
        <dbReference type="Proteomes" id="UP000828390"/>
    </source>
</evidence>
<accession>A0A9D4MDC3</accession>
<protein>
    <submittedName>
        <fullName evidence="2">Uncharacterized protein</fullName>
    </submittedName>
</protein>
<dbReference type="EMBL" id="JAIWYP010000002">
    <property type="protein sequence ID" value="KAH3874161.1"/>
    <property type="molecule type" value="Genomic_DNA"/>
</dbReference>
<feature type="region of interest" description="Disordered" evidence="1">
    <location>
        <begin position="177"/>
        <end position="216"/>
    </location>
</feature>
<evidence type="ECO:0000313" key="2">
    <source>
        <dbReference type="EMBL" id="KAH3874161.1"/>
    </source>
</evidence>
<feature type="region of interest" description="Disordered" evidence="1">
    <location>
        <begin position="95"/>
        <end position="161"/>
    </location>
</feature>
<feature type="compositionally biased region" description="Basic and acidic residues" evidence="1">
    <location>
        <begin position="148"/>
        <end position="157"/>
    </location>
</feature>
<organism evidence="2 3">
    <name type="scientific">Dreissena polymorpha</name>
    <name type="common">Zebra mussel</name>
    <name type="synonym">Mytilus polymorpha</name>
    <dbReference type="NCBI Taxonomy" id="45954"/>
    <lineage>
        <taxon>Eukaryota</taxon>
        <taxon>Metazoa</taxon>
        <taxon>Spiralia</taxon>
        <taxon>Lophotrochozoa</taxon>
        <taxon>Mollusca</taxon>
        <taxon>Bivalvia</taxon>
        <taxon>Autobranchia</taxon>
        <taxon>Heteroconchia</taxon>
        <taxon>Euheterodonta</taxon>
        <taxon>Imparidentia</taxon>
        <taxon>Neoheterodontei</taxon>
        <taxon>Myida</taxon>
        <taxon>Dreissenoidea</taxon>
        <taxon>Dreissenidae</taxon>
        <taxon>Dreissena</taxon>
    </lineage>
</organism>
<proteinExistence type="predicted"/>
<gene>
    <name evidence="2" type="ORF">DPMN_037403</name>
</gene>